<dbReference type="InterPro" id="IPR036397">
    <property type="entry name" value="RNaseH_sf"/>
</dbReference>
<name>A0ABV1RLD4_9ALTE</name>
<dbReference type="EMBL" id="JBELOE010000266">
    <property type="protein sequence ID" value="MER2493758.1"/>
    <property type="molecule type" value="Genomic_DNA"/>
</dbReference>
<evidence type="ECO:0000313" key="2">
    <source>
        <dbReference type="Proteomes" id="UP001467690"/>
    </source>
</evidence>
<dbReference type="SUPFAM" id="SSF53098">
    <property type="entry name" value="Ribonuclease H-like"/>
    <property type="match status" value="1"/>
</dbReference>
<dbReference type="InterPro" id="IPR012337">
    <property type="entry name" value="RNaseH-like_sf"/>
</dbReference>
<dbReference type="RefSeq" id="WP_350402798.1">
    <property type="nucleotide sequence ID" value="NZ_JBELOE010000266.1"/>
</dbReference>
<accession>A0ABV1RLD4</accession>
<dbReference type="Proteomes" id="UP001467690">
    <property type="component" value="Unassembled WGS sequence"/>
</dbReference>
<reference evidence="1 2" key="1">
    <citation type="submission" date="2024-06" db="EMBL/GenBank/DDBJ databases">
        <authorList>
            <person name="Chen R.Y."/>
        </authorList>
    </citation>
    <scope>NUCLEOTIDE SEQUENCE [LARGE SCALE GENOMIC DNA]</scope>
    <source>
        <strain evidence="1 2">D2</strain>
    </source>
</reference>
<evidence type="ECO:0008006" key="3">
    <source>
        <dbReference type="Google" id="ProtNLM"/>
    </source>
</evidence>
<gene>
    <name evidence="1" type="ORF">ABS311_17925</name>
</gene>
<evidence type="ECO:0000313" key="1">
    <source>
        <dbReference type="EMBL" id="MER2493758.1"/>
    </source>
</evidence>
<protein>
    <recommendedName>
        <fullName evidence="3">Integrase catalytic domain-containing protein</fullName>
    </recommendedName>
</protein>
<dbReference type="Gene3D" id="3.30.420.10">
    <property type="entry name" value="Ribonuclease H-like superfamily/Ribonuclease H"/>
    <property type="match status" value="1"/>
</dbReference>
<proteinExistence type="predicted"/>
<comment type="caution">
    <text evidence="1">The sequence shown here is derived from an EMBL/GenBank/DDBJ whole genome shotgun (WGS) entry which is preliminary data.</text>
</comment>
<organism evidence="1 2">
    <name type="scientific">Catenovulum sediminis</name>
    <dbReference type="NCBI Taxonomy" id="1740262"/>
    <lineage>
        <taxon>Bacteria</taxon>
        <taxon>Pseudomonadati</taxon>
        <taxon>Pseudomonadota</taxon>
        <taxon>Gammaproteobacteria</taxon>
        <taxon>Alteromonadales</taxon>
        <taxon>Alteromonadaceae</taxon>
        <taxon>Catenovulum</taxon>
    </lineage>
</organism>
<keyword evidence="2" id="KW-1185">Reference proteome</keyword>
<sequence>MLLDSVECDAHLIDAIFCVLVPNPFGGVEPYICKRLWLITIEDICSRAILGYHLSLNQEVTSSDVLKCIKHALTPWQKLEGKYQGYSQNAGFPSALSQCYAGLCWKEFKVDGALANTCATTANKLHRLMGITPKVGKRHNKDDRPFVERFFLTLEQTSFHKLPNTTGSKTSDPLRNLPEKAAIKYYIQVDDLNYLIDTIIAGYNASEHQGIGMRTPLEYFQFLMESANKLPEKVPENYGTVLSTQSQEVTVKGNLNKGVRPYINFCYTKYHSDVLRSSYKFLNKKITIEFDEEDLRVVSAYHNGEPIGKLKASFPWNNVPHSITLRKAIYSLIKQKKIILGNNTNPIEEYLKYIEKTSKQTLIENNNYLQARRYSELYVNELTNTKQAHDQLIKHNTKTLDKIEPNKPLPPPKIARFK</sequence>